<evidence type="ECO:0000313" key="1">
    <source>
        <dbReference type="EMBL" id="MBM6699216.1"/>
    </source>
</evidence>
<keyword evidence="2" id="KW-1185">Reference proteome</keyword>
<dbReference type="RefSeq" id="WP_204467736.1">
    <property type="nucleotide sequence ID" value="NZ_JACLYU010000002.1"/>
</dbReference>
<gene>
    <name evidence="1" type="ORF">H7U32_02505</name>
</gene>
<accession>A0A939B9V0</accession>
<name>A0A939B9V0_9BIFI</name>
<dbReference type="AlphaFoldDB" id="A0A939B9V0"/>
<sequence length="309" mass="33806">MKDFLVYFPVGSDLSKLEASGYFDKGALGEAKKQKPVDTDRPFILMRDPKLYDTTEVPVTTDTTPSNEDHGWWEHTNPFVPNNNDGKNPLVPMKPAVSDATVYYLMEQNTGLDWSSLPDAKIDGAKPSKTSSNADAVLHEAMEQAAGDYMFSSGSGGWGTNLHVNADGTFSGKYQDTNLGDISAEHPHGTARQSEFTGQFSSAQRNEDGSYTLHCVANRLSVKGNNGGTRIENGMAITTTDPYGITLCDTFVLYPKGFDSAKMSESERGWAWWTSTSYNEGGPLQQTALSNMSMGDDGEPVKLTFFRKE</sequence>
<organism evidence="1 2">
    <name type="scientific">Bifidobacterium pullorum subsp. saeculare</name>
    <dbReference type="NCBI Taxonomy" id="78257"/>
    <lineage>
        <taxon>Bacteria</taxon>
        <taxon>Bacillati</taxon>
        <taxon>Actinomycetota</taxon>
        <taxon>Actinomycetes</taxon>
        <taxon>Bifidobacteriales</taxon>
        <taxon>Bifidobacteriaceae</taxon>
        <taxon>Bifidobacterium</taxon>
    </lineage>
</organism>
<comment type="caution">
    <text evidence="1">The sequence shown here is derived from an EMBL/GenBank/DDBJ whole genome shotgun (WGS) entry which is preliminary data.</text>
</comment>
<evidence type="ECO:0000313" key="2">
    <source>
        <dbReference type="Proteomes" id="UP000718821"/>
    </source>
</evidence>
<reference evidence="1" key="2">
    <citation type="journal article" date="2021" name="Sci. Rep.">
        <title>The distribution of antibiotic resistance genes in chicken gut microbiota commensals.</title>
        <authorList>
            <person name="Juricova H."/>
            <person name="Matiasovicova J."/>
            <person name="Kubasova T."/>
            <person name="Cejkova D."/>
            <person name="Rychlik I."/>
        </authorList>
    </citation>
    <scope>NUCLEOTIDE SEQUENCE</scope>
    <source>
        <strain evidence="1">An836</strain>
    </source>
</reference>
<proteinExistence type="predicted"/>
<dbReference type="Proteomes" id="UP000718821">
    <property type="component" value="Unassembled WGS sequence"/>
</dbReference>
<protein>
    <submittedName>
        <fullName evidence="1">Uncharacterized protein</fullName>
    </submittedName>
</protein>
<reference evidence="1" key="1">
    <citation type="submission" date="2020-08" db="EMBL/GenBank/DDBJ databases">
        <authorList>
            <person name="Cejkova D."/>
            <person name="Kubasova T."/>
            <person name="Jahodarova E."/>
            <person name="Rychlik I."/>
        </authorList>
    </citation>
    <scope>NUCLEOTIDE SEQUENCE</scope>
    <source>
        <strain evidence="1">An836</strain>
    </source>
</reference>
<dbReference type="EMBL" id="JACLYU010000002">
    <property type="protein sequence ID" value="MBM6699216.1"/>
    <property type="molecule type" value="Genomic_DNA"/>
</dbReference>